<dbReference type="Proteomes" id="UP001497516">
    <property type="component" value="Chromosome 4"/>
</dbReference>
<proteinExistence type="predicted"/>
<evidence type="ECO:0000313" key="3">
    <source>
        <dbReference type="EMBL" id="CAL1384657.1"/>
    </source>
</evidence>
<feature type="compositionally biased region" description="Polar residues" evidence="1">
    <location>
        <begin position="122"/>
        <end position="136"/>
    </location>
</feature>
<protein>
    <recommendedName>
        <fullName evidence="5">Glycine-rich protein</fullName>
    </recommendedName>
</protein>
<evidence type="ECO:0000313" key="4">
    <source>
        <dbReference type="Proteomes" id="UP001497516"/>
    </source>
</evidence>
<feature type="region of interest" description="Disordered" evidence="1">
    <location>
        <begin position="49"/>
        <end position="136"/>
    </location>
</feature>
<evidence type="ECO:0008006" key="5">
    <source>
        <dbReference type="Google" id="ProtNLM"/>
    </source>
</evidence>
<feature type="compositionally biased region" description="Gly residues" evidence="1">
    <location>
        <begin position="90"/>
        <end position="99"/>
    </location>
</feature>
<name>A0AAV2EFZ6_9ROSI</name>
<evidence type="ECO:0000256" key="1">
    <source>
        <dbReference type="SAM" id="MobiDB-lite"/>
    </source>
</evidence>
<evidence type="ECO:0000256" key="2">
    <source>
        <dbReference type="SAM" id="SignalP"/>
    </source>
</evidence>
<keyword evidence="4" id="KW-1185">Reference proteome</keyword>
<dbReference type="EMBL" id="OZ034817">
    <property type="protein sequence ID" value="CAL1384657.1"/>
    <property type="molecule type" value="Genomic_DNA"/>
</dbReference>
<feature type="compositionally biased region" description="Low complexity" evidence="1">
    <location>
        <begin position="100"/>
        <end position="118"/>
    </location>
</feature>
<sequence>MARVFATNLVVAVVLSLLVVATNMTLLPAVAKRLSGHDVAVQTLPDVASAAADEATEAPEGGGDQGGGYRVEGVTKSKGRSPLGRKLGGDEGGTQGIGDGQNDSNGGYNAGSNNSGYDHGNSAGNQNDSNGGNIGN</sequence>
<organism evidence="3 4">
    <name type="scientific">Linum trigynum</name>
    <dbReference type="NCBI Taxonomy" id="586398"/>
    <lineage>
        <taxon>Eukaryota</taxon>
        <taxon>Viridiplantae</taxon>
        <taxon>Streptophyta</taxon>
        <taxon>Embryophyta</taxon>
        <taxon>Tracheophyta</taxon>
        <taxon>Spermatophyta</taxon>
        <taxon>Magnoliopsida</taxon>
        <taxon>eudicotyledons</taxon>
        <taxon>Gunneridae</taxon>
        <taxon>Pentapetalae</taxon>
        <taxon>rosids</taxon>
        <taxon>fabids</taxon>
        <taxon>Malpighiales</taxon>
        <taxon>Linaceae</taxon>
        <taxon>Linum</taxon>
    </lineage>
</organism>
<feature type="chain" id="PRO_5043774439" description="Glycine-rich protein" evidence="2">
    <location>
        <begin position="22"/>
        <end position="136"/>
    </location>
</feature>
<dbReference type="AlphaFoldDB" id="A0AAV2EFZ6"/>
<feature type="compositionally biased region" description="Gly residues" evidence="1">
    <location>
        <begin position="60"/>
        <end position="70"/>
    </location>
</feature>
<gene>
    <name evidence="3" type="ORF">LTRI10_LOCUS25844</name>
</gene>
<reference evidence="3 4" key="1">
    <citation type="submission" date="2024-04" db="EMBL/GenBank/DDBJ databases">
        <authorList>
            <person name="Fracassetti M."/>
        </authorList>
    </citation>
    <scope>NUCLEOTIDE SEQUENCE [LARGE SCALE GENOMIC DNA]</scope>
</reference>
<accession>A0AAV2EFZ6</accession>
<keyword evidence="2" id="KW-0732">Signal</keyword>
<feature type="signal peptide" evidence="2">
    <location>
        <begin position="1"/>
        <end position="21"/>
    </location>
</feature>